<keyword evidence="3" id="KW-1185">Reference proteome</keyword>
<gene>
    <name evidence="2" type="ORF">TRUGW13939_06006</name>
</gene>
<dbReference type="RefSeq" id="XP_035345056.1">
    <property type="nucleotide sequence ID" value="XM_035489163.1"/>
</dbReference>
<evidence type="ECO:0000256" key="1">
    <source>
        <dbReference type="SAM" id="MobiDB-lite"/>
    </source>
</evidence>
<feature type="region of interest" description="Disordered" evidence="1">
    <location>
        <begin position="1"/>
        <end position="75"/>
    </location>
</feature>
<proteinExistence type="predicted"/>
<feature type="compositionally biased region" description="Basic and acidic residues" evidence="1">
    <location>
        <begin position="1"/>
        <end position="21"/>
    </location>
</feature>
<dbReference type="KEGG" id="trg:TRUGW13939_06006"/>
<sequence length="473" mass="54644">MRKRGTDDRKAPQQRHEDPRRQPTAATSRSEACDKPGSVIDASMEEVLGARNTVTGATPHYPGNSQRRRDVQTRPERIKEANQLASEDEAANSDSDALRRLLKERDVEQQQLLRKLKRLRETQEDTVHDYGAALREREATIQELYNQIHSKSRAFDELQHSNAHLLQKLDEIQERVFRFMNKGGSTSQGDEKTRNDLLRLGDKMKAWARNNSSPAEQRIKELSIDQKQEIISDLSGYCLQHDWDDLMQMMPPKIVERITVLFVQAMLSKHVFCKFFSNPFFVLEGQEQTIFPASLQLFNLYQAIMEADETEAHVWRSQLIRLFQTSEKASQLDSPLGKALHGSLSRMAAQLREDFLQGPARYLLLTPSNERASQVRKMLEDIFYYAAQLALSLWTQRSFLKYQTLRDLSRFFNGRENVGAHALHRLDEEDTRLDGKQVLVVIQPALLAFGNDEAEYYDQHKVWAKAMVLIDER</sequence>
<dbReference type="GeneID" id="55993502"/>
<dbReference type="OrthoDB" id="4156714at2759"/>
<evidence type="ECO:0000313" key="3">
    <source>
        <dbReference type="Proteomes" id="UP000509510"/>
    </source>
</evidence>
<accession>A0A7H8QYW3</accession>
<organism evidence="2 3">
    <name type="scientific">Talaromyces rugulosus</name>
    <name type="common">Penicillium rugulosum</name>
    <dbReference type="NCBI Taxonomy" id="121627"/>
    <lineage>
        <taxon>Eukaryota</taxon>
        <taxon>Fungi</taxon>
        <taxon>Dikarya</taxon>
        <taxon>Ascomycota</taxon>
        <taxon>Pezizomycotina</taxon>
        <taxon>Eurotiomycetes</taxon>
        <taxon>Eurotiomycetidae</taxon>
        <taxon>Eurotiales</taxon>
        <taxon>Trichocomaceae</taxon>
        <taxon>Talaromyces</taxon>
        <taxon>Talaromyces sect. Islandici</taxon>
    </lineage>
</organism>
<dbReference type="AlphaFoldDB" id="A0A7H8QYW3"/>
<name>A0A7H8QYW3_TALRU</name>
<reference evidence="3" key="1">
    <citation type="submission" date="2020-06" db="EMBL/GenBank/DDBJ databases">
        <title>A chromosome-scale genome assembly of Talaromyces rugulosus W13939.</title>
        <authorList>
            <person name="Wang B."/>
            <person name="Guo L."/>
            <person name="Ye K."/>
            <person name="Wang L."/>
        </authorList>
    </citation>
    <scope>NUCLEOTIDE SEQUENCE [LARGE SCALE GENOMIC DNA]</scope>
    <source>
        <strain evidence="3">W13939</strain>
    </source>
</reference>
<evidence type="ECO:0000313" key="2">
    <source>
        <dbReference type="EMBL" id="QKX58878.1"/>
    </source>
</evidence>
<dbReference type="EMBL" id="CP055900">
    <property type="protein sequence ID" value="QKX58878.1"/>
    <property type="molecule type" value="Genomic_DNA"/>
</dbReference>
<protein>
    <submittedName>
        <fullName evidence="2">Uncharacterized protein</fullName>
    </submittedName>
</protein>
<dbReference type="Proteomes" id="UP000509510">
    <property type="component" value="Chromosome III"/>
</dbReference>